<evidence type="ECO:0000313" key="1">
    <source>
        <dbReference type="EMBL" id="PHJ17222.1"/>
    </source>
</evidence>
<protein>
    <submittedName>
        <fullName evidence="1">Uncharacterized protein</fullName>
    </submittedName>
</protein>
<organism evidence="1 2">
    <name type="scientific">Cystoisospora suis</name>
    <dbReference type="NCBI Taxonomy" id="483139"/>
    <lineage>
        <taxon>Eukaryota</taxon>
        <taxon>Sar</taxon>
        <taxon>Alveolata</taxon>
        <taxon>Apicomplexa</taxon>
        <taxon>Conoidasida</taxon>
        <taxon>Coccidia</taxon>
        <taxon>Eucoccidiorida</taxon>
        <taxon>Eimeriorina</taxon>
        <taxon>Sarcocystidae</taxon>
        <taxon>Cystoisospora</taxon>
    </lineage>
</organism>
<dbReference type="GeneID" id="94432294"/>
<comment type="caution">
    <text evidence="1">The sequence shown here is derived from an EMBL/GenBank/DDBJ whole genome shotgun (WGS) entry which is preliminary data.</text>
</comment>
<keyword evidence="2" id="KW-1185">Reference proteome</keyword>
<dbReference type="RefSeq" id="XP_067918947.1">
    <property type="nucleotide sequence ID" value="XM_068069083.1"/>
</dbReference>
<evidence type="ECO:0000313" key="2">
    <source>
        <dbReference type="Proteomes" id="UP000221165"/>
    </source>
</evidence>
<feature type="non-terminal residue" evidence="1">
    <location>
        <position position="1"/>
    </location>
</feature>
<reference evidence="1 2" key="1">
    <citation type="journal article" date="2017" name="Int. J. Parasitol.">
        <title>The genome of the protozoan parasite Cystoisospora suis and a reverse vaccinology approach to identify vaccine candidates.</title>
        <authorList>
            <person name="Palmieri N."/>
            <person name="Shrestha A."/>
            <person name="Ruttkowski B."/>
            <person name="Beck T."/>
            <person name="Vogl C."/>
            <person name="Tomley F."/>
            <person name="Blake D.P."/>
            <person name="Joachim A."/>
        </authorList>
    </citation>
    <scope>NUCLEOTIDE SEQUENCE [LARGE SCALE GENOMIC DNA]</scope>
    <source>
        <strain evidence="1 2">Wien I</strain>
    </source>
</reference>
<sequence>LHQEVEVHNILRSGMMYTHASRVLVCLGCEESCVSVSYAPAWTSATMVVRSVSLAQPVPSLQILLRM</sequence>
<accession>A0A2C6KL67</accession>
<name>A0A2C6KL67_9APIC</name>
<proteinExistence type="predicted"/>
<dbReference type="Proteomes" id="UP000221165">
    <property type="component" value="Unassembled WGS sequence"/>
</dbReference>
<dbReference type="EMBL" id="MIGC01005164">
    <property type="protein sequence ID" value="PHJ17222.1"/>
    <property type="molecule type" value="Genomic_DNA"/>
</dbReference>
<dbReference type="AlphaFoldDB" id="A0A2C6KL67"/>
<gene>
    <name evidence="1" type="ORF">CSUI_008964</name>
</gene>
<dbReference type="VEuPathDB" id="ToxoDB:CSUI_008964"/>
<dbReference type="OrthoDB" id="15270at2759"/>